<gene>
    <name evidence="1" type="ORF">H7C19_20165</name>
</gene>
<keyword evidence="2" id="KW-1185">Reference proteome</keyword>
<protein>
    <submittedName>
        <fullName evidence="1">Uncharacterized protein</fullName>
    </submittedName>
</protein>
<dbReference type="Proteomes" id="UP000547209">
    <property type="component" value="Unassembled WGS sequence"/>
</dbReference>
<organism evidence="1 2">
    <name type="scientific">Cohnella nanjingensis</name>
    <dbReference type="NCBI Taxonomy" id="1387779"/>
    <lineage>
        <taxon>Bacteria</taxon>
        <taxon>Bacillati</taxon>
        <taxon>Bacillota</taxon>
        <taxon>Bacilli</taxon>
        <taxon>Bacillales</taxon>
        <taxon>Paenibacillaceae</taxon>
        <taxon>Cohnella</taxon>
    </lineage>
</organism>
<sequence length="48" mass="5674">MMIAEQAIEFSPHYDRLFDADLTTTGGSYRWMMSIEDCIWQYQHGVDN</sequence>
<name>A0A7X0VGD2_9BACL</name>
<proteinExistence type="predicted"/>
<dbReference type="AlphaFoldDB" id="A0A7X0VGD2"/>
<accession>A0A7X0VGD2</accession>
<dbReference type="EMBL" id="JACJVP010000032">
    <property type="protein sequence ID" value="MBB6673000.1"/>
    <property type="molecule type" value="Genomic_DNA"/>
</dbReference>
<comment type="caution">
    <text evidence="1">The sequence shown here is derived from an EMBL/GenBank/DDBJ whole genome shotgun (WGS) entry which is preliminary data.</text>
</comment>
<evidence type="ECO:0000313" key="1">
    <source>
        <dbReference type="EMBL" id="MBB6673000.1"/>
    </source>
</evidence>
<evidence type="ECO:0000313" key="2">
    <source>
        <dbReference type="Proteomes" id="UP000547209"/>
    </source>
</evidence>
<reference evidence="1 2" key="1">
    <citation type="submission" date="2020-08" db="EMBL/GenBank/DDBJ databases">
        <title>Cohnella phylogeny.</title>
        <authorList>
            <person name="Dunlap C."/>
        </authorList>
    </citation>
    <scope>NUCLEOTIDE SEQUENCE [LARGE SCALE GENOMIC DNA]</scope>
    <source>
        <strain evidence="1 2">DSM 28246</strain>
    </source>
</reference>
<dbReference type="RefSeq" id="WP_185670847.1">
    <property type="nucleotide sequence ID" value="NZ_JACJVP010000032.1"/>
</dbReference>